<dbReference type="AlphaFoldDB" id="A0A1I7ZMX9"/>
<protein>
    <submittedName>
        <fullName evidence="2">Uncharacterized protein</fullName>
    </submittedName>
</protein>
<organism evidence="1 2">
    <name type="scientific">Steinernema glaseri</name>
    <dbReference type="NCBI Taxonomy" id="37863"/>
    <lineage>
        <taxon>Eukaryota</taxon>
        <taxon>Metazoa</taxon>
        <taxon>Ecdysozoa</taxon>
        <taxon>Nematoda</taxon>
        <taxon>Chromadorea</taxon>
        <taxon>Rhabditida</taxon>
        <taxon>Tylenchina</taxon>
        <taxon>Panagrolaimomorpha</taxon>
        <taxon>Strongyloidoidea</taxon>
        <taxon>Steinernematidae</taxon>
        <taxon>Steinernema</taxon>
    </lineage>
</organism>
<evidence type="ECO:0000313" key="1">
    <source>
        <dbReference type="Proteomes" id="UP000095287"/>
    </source>
</evidence>
<name>A0A1I7ZMX9_9BILA</name>
<dbReference type="WBParaSite" id="L893_g2791.t1">
    <property type="protein sequence ID" value="L893_g2791.t1"/>
    <property type="gene ID" value="L893_g2791"/>
</dbReference>
<evidence type="ECO:0000313" key="2">
    <source>
        <dbReference type="WBParaSite" id="L893_g2791.t1"/>
    </source>
</evidence>
<proteinExistence type="predicted"/>
<reference evidence="2" key="1">
    <citation type="submission" date="2016-11" db="UniProtKB">
        <authorList>
            <consortium name="WormBaseParasite"/>
        </authorList>
    </citation>
    <scope>IDENTIFICATION</scope>
</reference>
<keyword evidence="1" id="KW-1185">Reference proteome</keyword>
<dbReference type="Proteomes" id="UP000095287">
    <property type="component" value="Unplaced"/>
</dbReference>
<accession>A0A1I7ZMX9</accession>
<sequence>MDARSYGTISLTVRTTPKKQRYRPFKIFLLPHVPTTSKPTFPQHLLFAPSRCDLSFPRCVDFSATTTDSDLSPLFGKNWTRIEYLFSDRILRTHFENNAIVG</sequence>